<proteinExistence type="predicted"/>
<keyword evidence="1" id="KW-0472">Membrane</keyword>
<feature type="transmembrane region" description="Helical" evidence="1">
    <location>
        <begin position="66"/>
        <end position="89"/>
    </location>
</feature>
<feature type="transmembrane region" description="Helical" evidence="1">
    <location>
        <begin position="170"/>
        <end position="195"/>
    </location>
</feature>
<keyword evidence="1" id="KW-0812">Transmembrane</keyword>
<evidence type="ECO:0000313" key="2">
    <source>
        <dbReference type="EMBL" id="RDS78239.1"/>
    </source>
</evidence>
<feature type="transmembrane region" description="Helical" evidence="1">
    <location>
        <begin position="109"/>
        <end position="133"/>
    </location>
</feature>
<gene>
    <name evidence="2" type="ORF">DL238_11900</name>
</gene>
<dbReference type="OrthoDB" id="7427213at2"/>
<protein>
    <submittedName>
        <fullName evidence="2">Uncharacterized protein</fullName>
    </submittedName>
</protein>
<organism evidence="2 3">
    <name type="scientific">Alteriqipengyuania lutimaris</name>
    <dbReference type="NCBI Taxonomy" id="1538146"/>
    <lineage>
        <taxon>Bacteria</taxon>
        <taxon>Pseudomonadati</taxon>
        <taxon>Pseudomonadota</taxon>
        <taxon>Alphaproteobacteria</taxon>
        <taxon>Sphingomonadales</taxon>
        <taxon>Erythrobacteraceae</taxon>
        <taxon>Alteriqipengyuania</taxon>
    </lineage>
</organism>
<accession>A0A395LNL1</accession>
<reference evidence="2 3" key="1">
    <citation type="submission" date="2018-07" db="EMBL/GenBank/DDBJ databases">
        <title>Erythrobacter nanhaiensis sp. nov., a novel member of the genus Erythrobacter isolated from the South China Sea.</title>
        <authorList>
            <person name="Chen X."/>
            <person name="Liu J."/>
        </authorList>
    </citation>
    <scope>NUCLEOTIDE SEQUENCE [LARGE SCALE GENOMIC DNA]</scope>
    <source>
        <strain evidence="2 3">S-5</strain>
    </source>
</reference>
<keyword evidence="1" id="KW-1133">Transmembrane helix</keyword>
<dbReference type="EMBL" id="QRBB01000001">
    <property type="protein sequence ID" value="RDS78239.1"/>
    <property type="molecule type" value="Genomic_DNA"/>
</dbReference>
<name>A0A395LNL1_9SPHN</name>
<dbReference type="Proteomes" id="UP000254101">
    <property type="component" value="Unassembled WGS sequence"/>
</dbReference>
<keyword evidence="3" id="KW-1185">Reference proteome</keyword>
<dbReference type="RefSeq" id="WP_115492462.1">
    <property type="nucleotide sequence ID" value="NZ_JACHWW010000001.1"/>
</dbReference>
<evidence type="ECO:0000313" key="3">
    <source>
        <dbReference type="Proteomes" id="UP000254101"/>
    </source>
</evidence>
<feature type="transmembrane region" description="Helical" evidence="1">
    <location>
        <begin position="207"/>
        <end position="238"/>
    </location>
</feature>
<feature type="transmembrane region" description="Helical" evidence="1">
    <location>
        <begin position="25"/>
        <end position="46"/>
    </location>
</feature>
<evidence type="ECO:0000256" key="1">
    <source>
        <dbReference type="SAM" id="Phobius"/>
    </source>
</evidence>
<sequence>MDREADVGGILSQTLDVASGAARAVAVYVLLLGLFNGIGGLFGLASLEDDMFSLGFDYDFLVGETYGLLGALFEFAGLLLFVIATYFLLAQMMAAVGRPMRRGARFWSFVGMSILAMIGVMIGFVLFIIPAVILTVRWAAANGFVLNGEHSVTEALGASWEATDGHGLSIFGAGLVLWIALAVLSSIVVGVAVGIGFTGANESFSPLLAVAMAISGFVEAFGNALSFAFSIAVFHLVAPSDTGVADVFE</sequence>
<comment type="caution">
    <text evidence="2">The sequence shown here is derived from an EMBL/GenBank/DDBJ whole genome shotgun (WGS) entry which is preliminary data.</text>
</comment>
<dbReference type="AlphaFoldDB" id="A0A395LNL1"/>